<dbReference type="GO" id="GO:1901678">
    <property type="term" value="P:iron coordination entity transport"/>
    <property type="evidence" value="ECO:0007669"/>
    <property type="project" value="UniProtKB-ARBA"/>
</dbReference>
<dbReference type="SUPFAM" id="SSF53807">
    <property type="entry name" value="Helical backbone' metal receptor"/>
    <property type="match status" value="1"/>
</dbReference>
<evidence type="ECO:0000256" key="2">
    <source>
        <dbReference type="ARBA" id="ARBA00008814"/>
    </source>
</evidence>
<evidence type="ECO:0000259" key="7">
    <source>
        <dbReference type="PROSITE" id="PS50983"/>
    </source>
</evidence>
<evidence type="ECO:0000256" key="1">
    <source>
        <dbReference type="ARBA" id="ARBA00004193"/>
    </source>
</evidence>
<feature type="domain" description="Fe/B12 periplasmic-binding" evidence="7">
    <location>
        <begin position="77"/>
        <end position="337"/>
    </location>
</feature>
<dbReference type="RefSeq" id="WP_107586216.1">
    <property type="nucleotide sequence ID" value="NZ_PZJJ01000044.1"/>
</dbReference>
<dbReference type="Pfam" id="PF01497">
    <property type="entry name" value="Peripla_BP_2"/>
    <property type="match status" value="1"/>
</dbReference>
<dbReference type="GO" id="GO:0030288">
    <property type="term" value="C:outer membrane-bounded periplasmic space"/>
    <property type="evidence" value="ECO:0007669"/>
    <property type="project" value="TreeGrafter"/>
</dbReference>
<dbReference type="AlphaFoldDB" id="A0A2T4U2C5"/>
<comment type="similarity">
    <text evidence="2">Belongs to the bacterial solute-binding protein 8 family.</text>
</comment>
<dbReference type="InterPro" id="IPR033870">
    <property type="entry name" value="FatB"/>
</dbReference>
<sequence length="337" mass="36447">MKKISFVMLAGTAALLAACGESEGSASGGENSSDEVNNTAEENSAETGSDEAADENDGTITISHELGDTEVPVNPEKVVVFDYGVLDVMENFGVEPAAVPQGNIPSYLNGFEGEEYENAGTLFEPDFETIYGMEPDLILIGGRTAEAYDELNDIAPTVMMSVDQTDYIASFEEQVTQLGEIFDRPDEAEASLEQVKEELDALQAVSDEDKNGLMVMTNEGQVSAYGADSRFGILHNEFGVTPADENIEDANHGQNVSFEYILEMNPDMLFVLDRGAVVSDSGEEEDAASTLDNDLVNRTDAAENDNITYLNPEYWYLSAGGITSVQEMIKEVKEAVE</sequence>
<dbReference type="OrthoDB" id="63946at2"/>
<comment type="caution">
    <text evidence="8">The sequence shown here is derived from an EMBL/GenBank/DDBJ whole genome shotgun (WGS) entry which is preliminary data.</text>
</comment>
<evidence type="ECO:0000256" key="6">
    <source>
        <dbReference type="SAM" id="SignalP"/>
    </source>
</evidence>
<feature type="region of interest" description="Disordered" evidence="5">
    <location>
        <begin position="20"/>
        <end position="56"/>
    </location>
</feature>
<proteinExistence type="inferred from homology"/>
<feature type="chain" id="PRO_5038938238" evidence="6">
    <location>
        <begin position="18"/>
        <end position="337"/>
    </location>
</feature>
<evidence type="ECO:0000313" key="9">
    <source>
        <dbReference type="Proteomes" id="UP000240509"/>
    </source>
</evidence>
<dbReference type="GO" id="GO:0005886">
    <property type="term" value="C:plasma membrane"/>
    <property type="evidence" value="ECO:0007669"/>
    <property type="project" value="UniProtKB-SubCell"/>
</dbReference>
<dbReference type="PANTHER" id="PTHR30532:SF28">
    <property type="entry name" value="PETROBACTIN-BINDING PROTEIN YCLQ"/>
    <property type="match status" value="1"/>
</dbReference>
<keyword evidence="4 6" id="KW-0732">Signal</keyword>
<evidence type="ECO:0000256" key="5">
    <source>
        <dbReference type="SAM" id="MobiDB-lite"/>
    </source>
</evidence>
<dbReference type="CDD" id="cd01140">
    <property type="entry name" value="FatB"/>
    <property type="match status" value="1"/>
</dbReference>
<dbReference type="PROSITE" id="PS51257">
    <property type="entry name" value="PROKAR_LIPOPROTEIN"/>
    <property type="match status" value="1"/>
</dbReference>
<protein>
    <submittedName>
        <fullName evidence="8">ABC transporter</fullName>
    </submittedName>
</protein>
<accession>A0A2T4U2C5</accession>
<dbReference type="Proteomes" id="UP000240509">
    <property type="component" value="Unassembled WGS sequence"/>
</dbReference>
<feature type="signal peptide" evidence="6">
    <location>
        <begin position="1"/>
        <end position="17"/>
    </location>
</feature>
<evidence type="ECO:0000256" key="3">
    <source>
        <dbReference type="ARBA" id="ARBA00022448"/>
    </source>
</evidence>
<keyword evidence="9" id="KW-1185">Reference proteome</keyword>
<dbReference type="InterPro" id="IPR002491">
    <property type="entry name" value="ABC_transptr_periplasmic_BD"/>
</dbReference>
<comment type="subcellular location">
    <subcellularLocation>
        <location evidence="1">Cell membrane</location>
        <topology evidence="1">Lipid-anchor</topology>
    </subcellularLocation>
</comment>
<dbReference type="PANTHER" id="PTHR30532">
    <property type="entry name" value="IRON III DICITRATE-BINDING PERIPLASMIC PROTEIN"/>
    <property type="match status" value="1"/>
</dbReference>
<dbReference type="EMBL" id="PZJJ01000044">
    <property type="protein sequence ID" value="PTL37559.1"/>
    <property type="molecule type" value="Genomic_DNA"/>
</dbReference>
<evidence type="ECO:0000313" key="8">
    <source>
        <dbReference type="EMBL" id="PTL37559.1"/>
    </source>
</evidence>
<gene>
    <name evidence="8" type="ORF">C6Y45_15940</name>
</gene>
<organism evidence="8 9">
    <name type="scientific">Alkalicoccus saliphilus</name>
    <dbReference type="NCBI Taxonomy" id="200989"/>
    <lineage>
        <taxon>Bacteria</taxon>
        <taxon>Bacillati</taxon>
        <taxon>Bacillota</taxon>
        <taxon>Bacilli</taxon>
        <taxon>Bacillales</taxon>
        <taxon>Bacillaceae</taxon>
        <taxon>Alkalicoccus</taxon>
    </lineage>
</organism>
<dbReference type="PROSITE" id="PS50983">
    <property type="entry name" value="FE_B12_PBP"/>
    <property type="match status" value="1"/>
</dbReference>
<reference evidence="8 9" key="1">
    <citation type="submission" date="2018-03" db="EMBL/GenBank/DDBJ databases">
        <title>Alkalicoccus saliphilus sp. nov., isolated from a mineral pool.</title>
        <authorList>
            <person name="Zhao B."/>
        </authorList>
    </citation>
    <scope>NUCLEOTIDE SEQUENCE [LARGE SCALE GENOMIC DNA]</scope>
    <source>
        <strain evidence="8 9">6AG</strain>
    </source>
</reference>
<feature type="compositionally biased region" description="Polar residues" evidence="5">
    <location>
        <begin position="36"/>
        <end position="47"/>
    </location>
</feature>
<feature type="compositionally biased region" description="Low complexity" evidence="5">
    <location>
        <begin position="20"/>
        <end position="35"/>
    </location>
</feature>
<keyword evidence="3" id="KW-0813">Transport</keyword>
<name>A0A2T4U2C5_9BACI</name>
<dbReference type="InterPro" id="IPR051313">
    <property type="entry name" value="Bact_iron-sidero_bind"/>
</dbReference>
<evidence type="ECO:0000256" key="4">
    <source>
        <dbReference type="ARBA" id="ARBA00022729"/>
    </source>
</evidence>
<dbReference type="Gene3D" id="3.40.50.1980">
    <property type="entry name" value="Nitrogenase molybdenum iron protein domain"/>
    <property type="match status" value="2"/>
</dbReference>